<accession>A0A1H9A2J1</accession>
<evidence type="ECO:0000256" key="4">
    <source>
        <dbReference type="RuleBase" id="RU362073"/>
    </source>
</evidence>
<keyword evidence="3 4" id="KW-0975">Bacterial flagellum</keyword>
<dbReference type="Pfam" id="PF00700">
    <property type="entry name" value="Flagellin_C"/>
    <property type="match status" value="1"/>
</dbReference>
<evidence type="ECO:0000256" key="2">
    <source>
        <dbReference type="ARBA" id="ARBA00022525"/>
    </source>
</evidence>
<dbReference type="EMBL" id="FOFO01000004">
    <property type="protein sequence ID" value="SEP70825.1"/>
    <property type="molecule type" value="Genomic_DNA"/>
</dbReference>
<gene>
    <name evidence="7" type="ORF">SAMN05421693_10416</name>
</gene>
<dbReference type="InterPro" id="IPR001492">
    <property type="entry name" value="Flagellin"/>
</dbReference>
<dbReference type="Proteomes" id="UP000199496">
    <property type="component" value="Unassembled WGS sequence"/>
</dbReference>
<comment type="similarity">
    <text evidence="1 4">Belongs to the bacterial flagellin family.</text>
</comment>
<dbReference type="OrthoDB" id="9796789at2"/>
<dbReference type="PANTHER" id="PTHR42792">
    <property type="entry name" value="FLAGELLIN"/>
    <property type="match status" value="1"/>
</dbReference>
<dbReference type="InterPro" id="IPR042187">
    <property type="entry name" value="Flagellin_C_sub2"/>
</dbReference>
<organism evidence="7 8">
    <name type="scientific">Ectothiorhodospira magna</name>
    <dbReference type="NCBI Taxonomy" id="867345"/>
    <lineage>
        <taxon>Bacteria</taxon>
        <taxon>Pseudomonadati</taxon>
        <taxon>Pseudomonadota</taxon>
        <taxon>Gammaproteobacteria</taxon>
        <taxon>Chromatiales</taxon>
        <taxon>Ectothiorhodospiraceae</taxon>
        <taxon>Ectothiorhodospira</taxon>
    </lineage>
</organism>
<keyword evidence="7" id="KW-0966">Cell projection</keyword>
<sequence length="276" mass="29518">MALVINSNIASLTAQRQLSMNQMKMMQTFERLSSGLRINRAKDDAAGLAVSERMTAQIRGLNQAARNANDGIAMIQTTEGALKEISANLQRMRELAVQSANGTYEASDRAAMQAEFSALRMEIGRVGTQTQFNGQNVLQGLGAATRFQVGANANQTIDFHFDQVFAPGAVAGVAIGTQSVLTVGGAATAITTLDTVMSAVNTYRARMGAVQNRLESAVMTITNTAENLSASRSRIMDADFAQETANLTRYQILQQVGISVLAQANQNPNLVLSLLQ</sequence>
<evidence type="ECO:0000259" key="6">
    <source>
        <dbReference type="Pfam" id="PF00700"/>
    </source>
</evidence>
<protein>
    <recommendedName>
        <fullName evidence="4">Flagellin</fullName>
    </recommendedName>
</protein>
<dbReference type="RefSeq" id="WP_090203588.1">
    <property type="nucleotide sequence ID" value="NZ_FOFO01000004.1"/>
</dbReference>
<keyword evidence="7" id="KW-0282">Flagellum</keyword>
<dbReference type="InterPro" id="IPR001029">
    <property type="entry name" value="Flagellin_N"/>
</dbReference>
<dbReference type="Gene3D" id="1.20.1330.10">
    <property type="entry name" value="f41 fragment of flagellin, N-terminal domain"/>
    <property type="match status" value="1"/>
</dbReference>
<keyword evidence="7" id="KW-0969">Cilium</keyword>
<dbReference type="GO" id="GO:0005198">
    <property type="term" value="F:structural molecule activity"/>
    <property type="evidence" value="ECO:0007669"/>
    <property type="project" value="UniProtKB-UniRule"/>
</dbReference>
<dbReference type="PRINTS" id="PR00207">
    <property type="entry name" value="FLAGELLIN"/>
</dbReference>
<evidence type="ECO:0000259" key="5">
    <source>
        <dbReference type="Pfam" id="PF00669"/>
    </source>
</evidence>
<evidence type="ECO:0000313" key="7">
    <source>
        <dbReference type="EMBL" id="SEP70825.1"/>
    </source>
</evidence>
<evidence type="ECO:0000256" key="3">
    <source>
        <dbReference type="ARBA" id="ARBA00023143"/>
    </source>
</evidence>
<dbReference type="Pfam" id="PF00669">
    <property type="entry name" value="Flagellin_N"/>
    <property type="match status" value="1"/>
</dbReference>
<dbReference type="STRING" id="867345.SAMN05421693_10416"/>
<reference evidence="7 8" key="1">
    <citation type="submission" date="2016-10" db="EMBL/GenBank/DDBJ databases">
        <authorList>
            <person name="de Groot N.N."/>
        </authorList>
    </citation>
    <scope>NUCLEOTIDE SEQUENCE [LARGE SCALE GENOMIC DNA]</scope>
    <source>
        <strain evidence="7 8">B7-7</strain>
    </source>
</reference>
<dbReference type="Gene3D" id="6.10.10.10">
    <property type="entry name" value="Flagellar export chaperone, C-terminal domain"/>
    <property type="match status" value="1"/>
</dbReference>
<feature type="domain" description="Flagellin C-terminal" evidence="6">
    <location>
        <begin position="191"/>
        <end position="275"/>
    </location>
</feature>
<feature type="domain" description="Flagellin N-terminal" evidence="5">
    <location>
        <begin position="5"/>
        <end position="140"/>
    </location>
</feature>
<dbReference type="AlphaFoldDB" id="A0A1H9A2J1"/>
<dbReference type="InterPro" id="IPR046358">
    <property type="entry name" value="Flagellin_C"/>
</dbReference>
<keyword evidence="2 4" id="KW-0964">Secreted</keyword>
<dbReference type="PANTHER" id="PTHR42792:SF2">
    <property type="entry name" value="FLAGELLIN"/>
    <property type="match status" value="1"/>
</dbReference>
<name>A0A1H9A2J1_9GAMM</name>
<evidence type="ECO:0000256" key="1">
    <source>
        <dbReference type="ARBA" id="ARBA00005709"/>
    </source>
</evidence>
<dbReference type="GO" id="GO:0005576">
    <property type="term" value="C:extracellular region"/>
    <property type="evidence" value="ECO:0007669"/>
    <property type="project" value="UniProtKB-SubCell"/>
</dbReference>
<comment type="function">
    <text evidence="4">Flagellin is the subunit protein which polymerizes to form the filaments of bacterial flagella.</text>
</comment>
<dbReference type="GO" id="GO:0009288">
    <property type="term" value="C:bacterial-type flagellum"/>
    <property type="evidence" value="ECO:0007669"/>
    <property type="project" value="UniProtKB-SubCell"/>
</dbReference>
<keyword evidence="8" id="KW-1185">Reference proteome</keyword>
<dbReference type="SUPFAM" id="SSF64518">
    <property type="entry name" value="Phase 1 flagellin"/>
    <property type="match status" value="1"/>
</dbReference>
<evidence type="ECO:0000313" key="8">
    <source>
        <dbReference type="Proteomes" id="UP000199496"/>
    </source>
</evidence>
<comment type="subcellular location">
    <subcellularLocation>
        <location evidence="4">Secreted</location>
    </subcellularLocation>
    <subcellularLocation>
        <location evidence="4">Bacterial flagellum</location>
    </subcellularLocation>
</comment>
<proteinExistence type="inferred from homology"/>